<dbReference type="PROSITE" id="PS50076">
    <property type="entry name" value="DNAJ_2"/>
    <property type="match status" value="1"/>
</dbReference>
<dbReference type="InterPro" id="IPR051948">
    <property type="entry name" value="Hsp70_co-chaperone_J-domain"/>
</dbReference>
<reference evidence="3 4" key="1">
    <citation type="submission" date="2024-03" db="EMBL/GenBank/DDBJ databases">
        <title>Aureococcus anophagefferens CCMP1851 and Kratosvirus quantuckense: Draft genome of a second virus-susceptible host strain in the model system.</title>
        <authorList>
            <person name="Chase E."/>
            <person name="Truchon A.R."/>
            <person name="Schepens W."/>
            <person name="Wilhelm S.W."/>
        </authorList>
    </citation>
    <scope>NUCLEOTIDE SEQUENCE [LARGE SCALE GENOMIC DNA]</scope>
    <source>
        <strain evidence="3 4">CCMP1851</strain>
    </source>
</reference>
<dbReference type="CDD" id="cd06257">
    <property type="entry name" value="DnaJ"/>
    <property type="match status" value="1"/>
</dbReference>
<organism evidence="3 4">
    <name type="scientific">Aureococcus anophagefferens</name>
    <name type="common">Harmful bloom alga</name>
    <dbReference type="NCBI Taxonomy" id="44056"/>
    <lineage>
        <taxon>Eukaryota</taxon>
        <taxon>Sar</taxon>
        <taxon>Stramenopiles</taxon>
        <taxon>Ochrophyta</taxon>
        <taxon>Pelagophyceae</taxon>
        <taxon>Pelagomonadales</taxon>
        <taxon>Pelagomonadaceae</taxon>
        <taxon>Aureococcus</taxon>
    </lineage>
</organism>
<accession>A0ABR1GCX0</accession>
<dbReference type="InterPro" id="IPR001623">
    <property type="entry name" value="DnaJ_domain"/>
</dbReference>
<dbReference type="PANTHER" id="PTHR44360">
    <property type="entry name" value="DNAJ HOMOLOG SUBFAMILY B MEMBER 9"/>
    <property type="match status" value="1"/>
</dbReference>
<evidence type="ECO:0000313" key="4">
    <source>
        <dbReference type="Proteomes" id="UP001363151"/>
    </source>
</evidence>
<keyword evidence="1" id="KW-0143">Chaperone</keyword>
<dbReference type="PRINTS" id="PR00625">
    <property type="entry name" value="JDOMAIN"/>
</dbReference>
<dbReference type="SUPFAM" id="SSF46565">
    <property type="entry name" value="Chaperone J-domain"/>
    <property type="match status" value="1"/>
</dbReference>
<protein>
    <submittedName>
        <fullName evidence="3">Translocation protein SEC63</fullName>
    </submittedName>
</protein>
<comment type="caution">
    <text evidence="3">The sequence shown here is derived from an EMBL/GenBank/DDBJ whole genome shotgun (WGS) entry which is preliminary data.</text>
</comment>
<dbReference type="PANTHER" id="PTHR44360:SF1">
    <property type="entry name" value="DNAJ HOMOLOG SUBFAMILY B MEMBER 9"/>
    <property type="match status" value="1"/>
</dbReference>
<evidence type="ECO:0000313" key="3">
    <source>
        <dbReference type="EMBL" id="KAK7253743.1"/>
    </source>
</evidence>
<sequence>MRALLPLAAYAAAQAAPRYTLRVSYDGKEKALVLYPGVEPADAAAAFVFDHAPRDAAASFESIVDHLCGRFACARRTARDVLFPLDLTLPGSGRRARMHVHDGDEPRALAEAVAARHGFLGDRLQADVERTVRAELDKRNRRRYDSEDPFVVLGVPRDAEVSAIKRAYRELSKAHHPDRGGDEAVFVKVARAYEAVGDDDAKRRFLEAEELKRRPPPPPSGFNLVIQPGTVFYFRF</sequence>
<gene>
    <name evidence="3" type="primary">SEC63</name>
    <name evidence="3" type="ORF">SO694_00002411</name>
</gene>
<proteinExistence type="predicted"/>
<dbReference type="Pfam" id="PF00226">
    <property type="entry name" value="DnaJ"/>
    <property type="match status" value="1"/>
</dbReference>
<dbReference type="SMART" id="SM00271">
    <property type="entry name" value="DnaJ"/>
    <property type="match status" value="1"/>
</dbReference>
<feature type="domain" description="J" evidence="2">
    <location>
        <begin position="148"/>
        <end position="210"/>
    </location>
</feature>
<dbReference type="Proteomes" id="UP001363151">
    <property type="component" value="Unassembled WGS sequence"/>
</dbReference>
<evidence type="ECO:0000256" key="1">
    <source>
        <dbReference type="ARBA" id="ARBA00023186"/>
    </source>
</evidence>
<name>A0ABR1GCX0_AURAN</name>
<keyword evidence="4" id="KW-1185">Reference proteome</keyword>
<dbReference type="Gene3D" id="1.10.287.110">
    <property type="entry name" value="DnaJ domain"/>
    <property type="match status" value="1"/>
</dbReference>
<dbReference type="EMBL" id="JBBJCI010000034">
    <property type="protein sequence ID" value="KAK7253743.1"/>
    <property type="molecule type" value="Genomic_DNA"/>
</dbReference>
<dbReference type="InterPro" id="IPR036869">
    <property type="entry name" value="J_dom_sf"/>
</dbReference>
<evidence type="ECO:0000259" key="2">
    <source>
        <dbReference type="PROSITE" id="PS50076"/>
    </source>
</evidence>